<evidence type="ECO:0000256" key="1">
    <source>
        <dbReference type="ARBA" id="ARBA00009981"/>
    </source>
</evidence>
<comment type="caution">
    <text evidence="3">The sequence shown here is derived from an EMBL/GenBank/DDBJ whole genome shotgun (WGS) entry which is preliminary data.</text>
</comment>
<protein>
    <recommendedName>
        <fullName evidence="4">Type II toxin-antitoxin system prevent-host-death family antitoxin</fullName>
    </recommendedName>
</protein>
<comment type="similarity">
    <text evidence="1">Belongs to the phD/YefM antitoxin family.</text>
</comment>
<feature type="compositionally biased region" description="Basic residues" evidence="2">
    <location>
        <begin position="50"/>
        <end position="59"/>
    </location>
</feature>
<name>X0YTR5_9ZZZZ</name>
<dbReference type="AlphaFoldDB" id="X0YTR5"/>
<organism evidence="3">
    <name type="scientific">marine sediment metagenome</name>
    <dbReference type="NCBI Taxonomy" id="412755"/>
    <lineage>
        <taxon>unclassified sequences</taxon>
        <taxon>metagenomes</taxon>
        <taxon>ecological metagenomes</taxon>
    </lineage>
</organism>
<feature type="non-terminal residue" evidence="3">
    <location>
        <position position="1"/>
    </location>
</feature>
<sequence length="85" mass="9461">LANLSKRAVKVNMHEAKSQLSKLGEKVWAGETVVIAKSGKPYLDLLPHKGDHKPRKPGRFKGQIEIPDDFNETSEEIIAAFEGHQ</sequence>
<feature type="region of interest" description="Disordered" evidence="2">
    <location>
        <begin position="46"/>
        <end position="65"/>
    </location>
</feature>
<dbReference type="EMBL" id="BARS01044814">
    <property type="protein sequence ID" value="GAG40026.1"/>
    <property type="molecule type" value="Genomic_DNA"/>
</dbReference>
<reference evidence="3" key="1">
    <citation type="journal article" date="2014" name="Front. Microbiol.">
        <title>High frequency of phylogenetically diverse reductive dehalogenase-homologous genes in deep subseafloor sedimentary metagenomes.</title>
        <authorList>
            <person name="Kawai M."/>
            <person name="Futagami T."/>
            <person name="Toyoda A."/>
            <person name="Takaki Y."/>
            <person name="Nishi S."/>
            <person name="Hori S."/>
            <person name="Arai W."/>
            <person name="Tsubouchi T."/>
            <person name="Morono Y."/>
            <person name="Uchiyama I."/>
            <person name="Ito T."/>
            <person name="Fujiyama A."/>
            <person name="Inagaki F."/>
            <person name="Takami H."/>
        </authorList>
    </citation>
    <scope>NUCLEOTIDE SEQUENCE</scope>
    <source>
        <strain evidence="3">Expedition CK06-06</strain>
    </source>
</reference>
<evidence type="ECO:0000256" key="2">
    <source>
        <dbReference type="SAM" id="MobiDB-lite"/>
    </source>
</evidence>
<dbReference type="InterPro" id="IPR036165">
    <property type="entry name" value="YefM-like_sf"/>
</dbReference>
<accession>X0YTR5</accession>
<gene>
    <name evidence="3" type="ORF">S01H1_67636</name>
</gene>
<proteinExistence type="inferred from homology"/>
<evidence type="ECO:0000313" key="3">
    <source>
        <dbReference type="EMBL" id="GAG40026.1"/>
    </source>
</evidence>
<evidence type="ECO:0008006" key="4">
    <source>
        <dbReference type="Google" id="ProtNLM"/>
    </source>
</evidence>
<dbReference type="SUPFAM" id="SSF143120">
    <property type="entry name" value="YefM-like"/>
    <property type="match status" value="1"/>
</dbReference>